<keyword evidence="1" id="KW-0805">Transcription regulation</keyword>
<dbReference type="InterPro" id="IPR036388">
    <property type="entry name" value="WH-like_DNA-bd_sf"/>
</dbReference>
<dbReference type="Gene3D" id="3.30.70.920">
    <property type="match status" value="1"/>
</dbReference>
<evidence type="ECO:0000256" key="4">
    <source>
        <dbReference type="SAM" id="MobiDB-lite"/>
    </source>
</evidence>
<dbReference type="SMART" id="SM00344">
    <property type="entry name" value="HTH_ASNC"/>
    <property type="match status" value="1"/>
</dbReference>
<dbReference type="GO" id="GO:0043200">
    <property type="term" value="P:response to amino acid"/>
    <property type="evidence" value="ECO:0007669"/>
    <property type="project" value="TreeGrafter"/>
</dbReference>
<dbReference type="PROSITE" id="PS00519">
    <property type="entry name" value="HTH_ASNC_1"/>
    <property type="match status" value="1"/>
</dbReference>
<evidence type="ECO:0000313" key="7">
    <source>
        <dbReference type="Proteomes" id="UP000406256"/>
    </source>
</evidence>
<feature type="region of interest" description="Disordered" evidence="4">
    <location>
        <begin position="160"/>
        <end position="186"/>
    </location>
</feature>
<dbReference type="InterPro" id="IPR036390">
    <property type="entry name" value="WH_DNA-bd_sf"/>
</dbReference>
<accession>A0A5E4RLJ0</accession>
<dbReference type="Pfam" id="PF13404">
    <property type="entry name" value="HTH_AsnC-type"/>
    <property type="match status" value="1"/>
</dbReference>
<dbReference type="Gene3D" id="1.10.10.10">
    <property type="entry name" value="Winged helix-like DNA-binding domain superfamily/Winged helix DNA-binding domain"/>
    <property type="match status" value="1"/>
</dbReference>
<dbReference type="InterPro" id="IPR011008">
    <property type="entry name" value="Dimeric_a/b-barrel"/>
</dbReference>
<feature type="compositionally biased region" description="Gly residues" evidence="4">
    <location>
        <begin position="164"/>
        <end position="179"/>
    </location>
</feature>
<sequence>MQIDEFDEKILALLQEDASLSAAQIGERIGLSQSQCWRRIDRLDAEGVIQRRVALVDRKKVGLNVMLFAHVKLAGHSRSALPEFSKAIQAFPEVLECHVLMGNVDFLLRIVTRDVEAYERFFFERLSQLPMVQEVNSMIALSQIKSTTVLPIGSDGSGASAGSVGSGGSSQASGHGGSAPGIARGT</sequence>
<dbReference type="GO" id="GO:0005829">
    <property type="term" value="C:cytosol"/>
    <property type="evidence" value="ECO:0007669"/>
    <property type="project" value="TreeGrafter"/>
</dbReference>
<protein>
    <submittedName>
        <fullName evidence="6">AsnC family transcriptional regulator</fullName>
    </submittedName>
</protein>
<dbReference type="SUPFAM" id="SSF46785">
    <property type="entry name" value="Winged helix' DNA-binding domain"/>
    <property type="match status" value="1"/>
</dbReference>
<keyword evidence="2" id="KW-0238">DNA-binding</keyword>
<dbReference type="Pfam" id="PF01037">
    <property type="entry name" value="AsnC_trans_reg"/>
    <property type="match status" value="1"/>
</dbReference>
<dbReference type="PANTHER" id="PTHR30154">
    <property type="entry name" value="LEUCINE-RESPONSIVE REGULATORY PROTEIN"/>
    <property type="match status" value="1"/>
</dbReference>
<dbReference type="PRINTS" id="PR00033">
    <property type="entry name" value="HTHASNC"/>
</dbReference>
<dbReference type="SUPFAM" id="SSF54909">
    <property type="entry name" value="Dimeric alpha+beta barrel"/>
    <property type="match status" value="1"/>
</dbReference>
<organism evidence="6 7">
    <name type="scientific">Pandoraea anhela</name>
    <dbReference type="NCBI Taxonomy" id="2508295"/>
    <lineage>
        <taxon>Bacteria</taxon>
        <taxon>Pseudomonadati</taxon>
        <taxon>Pseudomonadota</taxon>
        <taxon>Betaproteobacteria</taxon>
        <taxon>Burkholderiales</taxon>
        <taxon>Burkholderiaceae</taxon>
        <taxon>Pandoraea</taxon>
    </lineage>
</organism>
<keyword evidence="3" id="KW-0804">Transcription</keyword>
<evidence type="ECO:0000256" key="2">
    <source>
        <dbReference type="ARBA" id="ARBA00023125"/>
    </source>
</evidence>
<dbReference type="Proteomes" id="UP000406256">
    <property type="component" value="Unassembled WGS sequence"/>
</dbReference>
<evidence type="ECO:0000259" key="5">
    <source>
        <dbReference type="PROSITE" id="PS50956"/>
    </source>
</evidence>
<dbReference type="GO" id="GO:0006355">
    <property type="term" value="P:regulation of DNA-templated transcription"/>
    <property type="evidence" value="ECO:0007669"/>
    <property type="project" value="UniProtKB-ARBA"/>
</dbReference>
<feature type="domain" description="HTH asnC-type" evidence="5">
    <location>
        <begin position="3"/>
        <end position="64"/>
    </location>
</feature>
<dbReference type="EMBL" id="CABPSB010000001">
    <property type="protein sequence ID" value="VVD64177.1"/>
    <property type="molecule type" value="Genomic_DNA"/>
</dbReference>
<evidence type="ECO:0000256" key="3">
    <source>
        <dbReference type="ARBA" id="ARBA00023163"/>
    </source>
</evidence>
<dbReference type="GO" id="GO:0043565">
    <property type="term" value="F:sequence-specific DNA binding"/>
    <property type="evidence" value="ECO:0007669"/>
    <property type="project" value="InterPro"/>
</dbReference>
<reference evidence="6 7" key="1">
    <citation type="submission" date="2019-08" db="EMBL/GenBank/DDBJ databases">
        <authorList>
            <person name="Peeters C."/>
        </authorList>
    </citation>
    <scope>NUCLEOTIDE SEQUENCE [LARGE SCALE GENOMIC DNA]</scope>
    <source>
        <strain evidence="6 7">LMG 31108</strain>
    </source>
</reference>
<dbReference type="InterPro" id="IPR000485">
    <property type="entry name" value="AsnC-type_HTH_dom"/>
</dbReference>
<gene>
    <name evidence="6" type="ORF">PAN31108_00266</name>
</gene>
<dbReference type="PROSITE" id="PS50956">
    <property type="entry name" value="HTH_ASNC_2"/>
    <property type="match status" value="1"/>
</dbReference>
<dbReference type="PANTHER" id="PTHR30154:SF17">
    <property type="entry name" value="DNA-BINDING TRANSCRIPTIONAL ACTIVATOR DECR"/>
    <property type="match status" value="1"/>
</dbReference>
<proteinExistence type="predicted"/>
<dbReference type="InterPro" id="IPR019887">
    <property type="entry name" value="Tscrpt_reg_AsnC/Lrp_C"/>
</dbReference>
<evidence type="ECO:0000313" key="6">
    <source>
        <dbReference type="EMBL" id="VVD64177.1"/>
    </source>
</evidence>
<evidence type="ECO:0000256" key="1">
    <source>
        <dbReference type="ARBA" id="ARBA00023015"/>
    </source>
</evidence>
<keyword evidence="7" id="KW-1185">Reference proteome</keyword>
<dbReference type="InterPro" id="IPR019888">
    <property type="entry name" value="Tscrpt_reg_AsnC-like"/>
</dbReference>
<dbReference type="AlphaFoldDB" id="A0A5E4RLJ0"/>
<dbReference type="InterPro" id="IPR019885">
    <property type="entry name" value="Tscrpt_reg_HTH_AsnC-type_CS"/>
</dbReference>
<dbReference type="CDD" id="cd00090">
    <property type="entry name" value="HTH_ARSR"/>
    <property type="match status" value="1"/>
</dbReference>
<name>A0A5E4RLJ0_9BURK</name>
<dbReference type="InterPro" id="IPR011991">
    <property type="entry name" value="ArsR-like_HTH"/>
</dbReference>